<dbReference type="STRING" id="1776384.GCA_900086585_03453"/>
<dbReference type="GO" id="GO:0000049">
    <property type="term" value="F:tRNA binding"/>
    <property type="evidence" value="ECO:0007669"/>
    <property type="project" value="UniProtKB-UniRule"/>
</dbReference>
<evidence type="ECO:0000313" key="12">
    <source>
        <dbReference type="Proteomes" id="UP000284841"/>
    </source>
</evidence>
<evidence type="ECO:0000256" key="1">
    <source>
        <dbReference type="ARBA" id="ARBA00013260"/>
    </source>
</evidence>
<dbReference type="EMBL" id="QRMS01000001">
    <property type="protein sequence ID" value="RHJ90058.1"/>
    <property type="molecule type" value="Genomic_DNA"/>
</dbReference>
<comment type="caution">
    <text evidence="11">The sequence shown here is derived from an EMBL/GenBank/DDBJ whole genome shotgun (WGS) entry which is preliminary data.</text>
</comment>
<evidence type="ECO:0000256" key="7">
    <source>
        <dbReference type="ARBA" id="ARBA00050038"/>
    </source>
</evidence>
<sequence length="194" mass="21821">MYVIAGLGNPGKKYENTRHNMGFITIDQLAEKHNIKVDKLKFKALVGEGRIAGQKVMLVKPQTYMNLSGESIREVMNFYKLEPENLIVIYDDIDIEAGTLRIRKFGSAGTHNGMKSVVYQLQSDRFPRIRLGIGSQKKGDLVNFVIGGFSKEEVPVLEEAVNHAVLATECIIEDGIDKAMNQYNTKKRSKKDDE</sequence>
<dbReference type="CDD" id="cd00462">
    <property type="entry name" value="PTH"/>
    <property type="match status" value="1"/>
</dbReference>
<evidence type="ECO:0000256" key="10">
    <source>
        <dbReference type="RuleBase" id="RU004320"/>
    </source>
</evidence>
<dbReference type="PROSITE" id="PS01195">
    <property type="entry name" value="PEPT_TRNA_HYDROL_1"/>
    <property type="match status" value="1"/>
</dbReference>
<feature type="binding site" evidence="8">
    <location>
        <position position="64"/>
    </location>
    <ligand>
        <name>tRNA</name>
        <dbReference type="ChEBI" id="CHEBI:17843"/>
    </ligand>
</feature>
<dbReference type="InterPro" id="IPR018171">
    <property type="entry name" value="Pept_tRNA_hydro_CS"/>
</dbReference>
<evidence type="ECO:0000256" key="3">
    <source>
        <dbReference type="ARBA" id="ARBA00022801"/>
    </source>
</evidence>
<dbReference type="InterPro" id="IPR036416">
    <property type="entry name" value="Pept_tRNA_hydro_sf"/>
</dbReference>
<dbReference type="RefSeq" id="WP_118334226.1">
    <property type="nucleotide sequence ID" value="NZ_AP025567.1"/>
</dbReference>
<dbReference type="OrthoDB" id="9800507at2"/>
<dbReference type="PANTHER" id="PTHR17224:SF1">
    <property type="entry name" value="PEPTIDYL-TRNA HYDROLASE"/>
    <property type="match status" value="1"/>
</dbReference>
<dbReference type="Pfam" id="PF01195">
    <property type="entry name" value="Pept_tRNA_hydro"/>
    <property type="match status" value="1"/>
</dbReference>
<comment type="subunit">
    <text evidence="8">Monomer.</text>
</comment>
<dbReference type="PROSITE" id="PS01196">
    <property type="entry name" value="PEPT_TRNA_HYDROL_2"/>
    <property type="match status" value="1"/>
</dbReference>
<keyword evidence="4 8" id="KW-0694">RNA-binding</keyword>
<accession>A0A415E8P7</accession>
<evidence type="ECO:0000256" key="2">
    <source>
        <dbReference type="ARBA" id="ARBA00022555"/>
    </source>
</evidence>
<evidence type="ECO:0000256" key="9">
    <source>
        <dbReference type="RuleBase" id="RU000673"/>
    </source>
</evidence>
<evidence type="ECO:0000256" key="8">
    <source>
        <dbReference type="HAMAP-Rule" id="MF_00083"/>
    </source>
</evidence>
<organism evidence="11 12">
    <name type="scientific">Emergencia timonensis</name>
    <dbReference type="NCBI Taxonomy" id="1776384"/>
    <lineage>
        <taxon>Bacteria</taxon>
        <taxon>Bacillati</taxon>
        <taxon>Bacillota</taxon>
        <taxon>Clostridia</taxon>
        <taxon>Peptostreptococcales</taxon>
        <taxon>Anaerovoracaceae</taxon>
        <taxon>Emergencia</taxon>
    </lineage>
</organism>
<comment type="catalytic activity">
    <reaction evidence="6 8 9">
        <text>an N-acyl-L-alpha-aminoacyl-tRNA + H2O = an N-acyl-L-amino acid + a tRNA + H(+)</text>
        <dbReference type="Rhea" id="RHEA:54448"/>
        <dbReference type="Rhea" id="RHEA-COMP:10123"/>
        <dbReference type="Rhea" id="RHEA-COMP:13883"/>
        <dbReference type="ChEBI" id="CHEBI:15377"/>
        <dbReference type="ChEBI" id="CHEBI:15378"/>
        <dbReference type="ChEBI" id="CHEBI:59874"/>
        <dbReference type="ChEBI" id="CHEBI:78442"/>
        <dbReference type="ChEBI" id="CHEBI:138191"/>
        <dbReference type="EC" id="3.1.1.29"/>
    </reaction>
</comment>
<reference evidence="11 12" key="1">
    <citation type="submission" date="2018-08" db="EMBL/GenBank/DDBJ databases">
        <title>A genome reference for cultivated species of the human gut microbiota.</title>
        <authorList>
            <person name="Zou Y."/>
            <person name="Xue W."/>
            <person name="Luo G."/>
        </authorList>
    </citation>
    <scope>NUCLEOTIDE SEQUENCE [LARGE SCALE GENOMIC DNA]</scope>
    <source>
        <strain evidence="11 12">AM07-24</strain>
    </source>
</reference>
<dbReference type="Proteomes" id="UP000284841">
    <property type="component" value="Unassembled WGS sequence"/>
</dbReference>
<name>A0A415E8P7_9FIRM</name>
<proteinExistence type="inferred from homology"/>
<keyword evidence="12" id="KW-1185">Reference proteome</keyword>
<dbReference type="GO" id="GO:0004045">
    <property type="term" value="F:peptidyl-tRNA hydrolase activity"/>
    <property type="evidence" value="ECO:0007669"/>
    <property type="project" value="UniProtKB-UniRule"/>
</dbReference>
<comment type="similarity">
    <text evidence="5 8 10">Belongs to the PTH family.</text>
</comment>
<dbReference type="PANTHER" id="PTHR17224">
    <property type="entry name" value="PEPTIDYL-TRNA HYDROLASE"/>
    <property type="match status" value="1"/>
</dbReference>
<feature type="binding site" evidence="8">
    <location>
        <position position="112"/>
    </location>
    <ligand>
        <name>tRNA</name>
        <dbReference type="ChEBI" id="CHEBI:17843"/>
    </ligand>
</feature>
<protein>
    <recommendedName>
        <fullName evidence="7 8">Peptidyl-tRNA hydrolase</fullName>
        <shortName evidence="8">Pth</shortName>
        <ecNumber evidence="1 8">3.1.1.29</ecNumber>
    </recommendedName>
</protein>
<feature type="active site" description="Proton acceptor" evidence="8">
    <location>
        <position position="19"/>
    </location>
</feature>
<dbReference type="NCBIfam" id="TIGR00447">
    <property type="entry name" value="pth"/>
    <property type="match status" value="1"/>
</dbReference>
<feature type="site" description="Discriminates between blocked and unblocked aminoacyl-tRNA" evidence="8">
    <location>
        <position position="9"/>
    </location>
</feature>
<evidence type="ECO:0000313" key="11">
    <source>
        <dbReference type="EMBL" id="RHJ90058.1"/>
    </source>
</evidence>
<gene>
    <name evidence="8" type="primary">pth</name>
    <name evidence="11" type="ORF">DW099_05775</name>
</gene>
<evidence type="ECO:0000256" key="6">
    <source>
        <dbReference type="ARBA" id="ARBA00048707"/>
    </source>
</evidence>
<keyword evidence="8" id="KW-0963">Cytoplasm</keyword>
<feature type="site" description="Stabilizes the basic form of H active site to accept a proton" evidence="8">
    <location>
        <position position="91"/>
    </location>
</feature>
<dbReference type="AlphaFoldDB" id="A0A415E8P7"/>
<keyword evidence="3 8" id="KW-0378">Hydrolase</keyword>
<dbReference type="GO" id="GO:0005737">
    <property type="term" value="C:cytoplasm"/>
    <property type="evidence" value="ECO:0007669"/>
    <property type="project" value="UniProtKB-SubCell"/>
</dbReference>
<dbReference type="InterPro" id="IPR001328">
    <property type="entry name" value="Pept_tRNA_hydro"/>
</dbReference>
<feature type="binding site" evidence="8">
    <location>
        <position position="66"/>
    </location>
    <ligand>
        <name>tRNA</name>
        <dbReference type="ChEBI" id="CHEBI:17843"/>
    </ligand>
</feature>
<dbReference type="GO" id="GO:0006515">
    <property type="term" value="P:protein quality control for misfolded or incompletely synthesized proteins"/>
    <property type="evidence" value="ECO:0007669"/>
    <property type="project" value="UniProtKB-UniRule"/>
</dbReference>
<dbReference type="GO" id="GO:0072344">
    <property type="term" value="P:rescue of stalled ribosome"/>
    <property type="evidence" value="ECO:0007669"/>
    <property type="project" value="UniProtKB-UniRule"/>
</dbReference>
<comment type="function">
    <text evidence="8">Catalyzes the release of premature peptidyl moieties from peptidyl-tRNA molecules trapped in stalled 50S ribosomal subunits, and thus maintains levels of free tRNAs and 50S ribosomes.</text>
</comment>
<dbReference type="HAMAP" id="MF_00083">
    <property type="entry name" value="Pept_tRNA_hydro_bact"/>
    <property type="match status" value="1"/>
</dbReference>
<evidence type="ECO:0000256" key="5">
    <source>
        <dbReference type="ARBA" id="ARBA00038063"/>
    </source>
</evidence>
<dbReference type="Gene3D" id="3.40.50.1470">
    <property type="entry name" value="Peptidyl-tRNA hydrolase"/>
    <property type="match status" value="1"/>
</dbReference>
<comment type="subcellular location">
    <subcellularLocation>
        <location evidence="8">Cytoplasm</location>
    </subcellularLocation>
</comment>
<dbReference type="SUPFAM" id="SSF53178">
    <property type="entry name" value="Peptidyl-tRNA hydrolase-like"/>
    <property type="match status" value="1"/>
</dbReference>
<dbReference type="FunFam" id="3.40.50.1470:FF:000001">
    <property type="entry name" value="Peptidyl-tRNA hydrolase"/>
    <property type="match status" value="1"/>
</dbReference>
<dbReference type="EC" id="3.1.1.29" evidence="1 8"/>
<feature type="binding site" evidence="8">
    <location>
        <position position="14"/>
    </location>
    <ligand>
        <name>tRNA</name>
        <dbReference type="ChEBI" id="CHEBI:17843"/>
    </ligand>
</feature>
<comment type="function">
    <text evidence="8">Hydrolyzes ribosome-free peptidyl-tRNAs (with 1 or more amino acids incorporated), which drop off the ribosome during protein synthesis, or as a result of ribosome stalling.</text>
</comment>
<keyword evidence="2 8" id="KW-0820">tRNA-binding</keyword>
<evidence type="ECO:0000256" key="4">
    <source>
        <dbReference type="ARBA" id="ARBA00022884"/>
    </source>
</evidence>